<sequence>MEIVCSRMKESNPKVAREICDLLGEQYYVPLLRDDDLCLLPQVGNPWSPNFDSPTSPVTKDQLLMTYHSPVSPASPISPSFKVRGFAGPMSPTQAEVFHRLWKSNVTSSPTRHSKDRIASLRLTDQEKGLERVGRELAAERGITWKEYWDFLGEFTNLSTDDGLAKLESFLKEKYKQFMLERGALDASDLANRLGVEHKLHEDTNETNHEIQG</sequence>
<gene>
    <name evidence="4" type="primary">Ankle2-L2</name>
    <name evidence="4" type="ORF">Hamer_G004298</name>
</gene>
<evidence type="ECO:0000313" key="4">
    <source>
        <dbReference type="EMBL" id="KAG7159625.1"/>
    </source>
</evidence>
<comment type="caution">
    <text evidence="4">The sequence shown here is derived from an EMBL/GenBank/DDBJ whole genome shotgun (WGS) entry which is preliminary data.</text>
</comment>
<evidence type="ECO:0000256" key="1">
    <source>
        <dbReference type="ARBA" id="ARBA00023043"/>
    </source>
</evidence>
<feature type="domain" description="ANKLE2 third alpha/beta" evidence="3">
    <location>
        <begin position="27"/>
        <end position="148"/>
    </location>
</feature>
<name>A0A8J5JQ77_HOMAM</name>
<dbReference type="GO" id="GO:0005783">
    <property type="term" value="C:endoplasmic reticulum"/>
    <property type="evidence" value="ECO:0007669"/>
    <property type="project" value="TreeGrafter"/>
</dbReference>
<dbReference type="PANTHER" id="PTHR12349">
    <property type="entry name" value="ANKYRIN REPEAT AND LEM DOMAIN-CONTAINING PROTEIN 2"/>
    <property type="match status" value="1"/>
</dbReference>
<protein>
    <submittedName>
        <fullName evidence="4">Ankyrin repeat and LEM domain-containing protein 2-like 2</fullName>
    </submittedName>
</protein>
<keyword evidence="1" id="KW-0040">ANK repeat</keyword>
<dbReference type="Proteomes" id="UP000747542">
    <property type="component" value="Unassembled WGS sequence"/>
</dbReference>
<dbReference type="AlphaFoldDB" id="A0A8J5JQ77"/>
<proteinExistence type="predicted"/>
<dbReference type="Pfam" id="PF24567">
    <property type="entry name" value="ANKLE2_3rd"/>
    <property type="match status" value="1"/>
</dbReference>
<dbReference type="GO" id="GO:0051721">
    <property type="term" value="F:protein phosphatase 2A binding"/>
    <property type="evidence" value="ECO:0007669"/>
    <property type="project" value="TreeGrafter"/>
</dbReference>
<accession>A0A8J5JQ77</accession>
<keyword evidence="5" id="KW-1185">Reference proteome</keyword>
<dbReference type="InterPro" id="IPR056237">
    <property type="entry name" value="ANKLE2_3rd"/>
</dbReference>
<evidence type="ECO:0000259" key="3">
    <source>
        <dbReference type="Pfam" id="PF24567"/>
    </source>
</evidence>
<organism evidence="4 5">
    <name type="scientific">Homarus americanus</name>
    <name type="common">American lobster</name>
    <dbReference type="NCBI Taxonomy" id="6706"/>
    <lineage>
        <taxon>Eukaryota</taxon>
        <taxon>Metazoa</taxon>
        <taxon>Ecdysozoa</taxon>
        <taxon>Arthropoda</taxon>
        <taxon>Crustacea</taxon>
        <taxon>Multicrustacea</taxon>
        <taxon>Malacostraca</taxon>
        <taxon>Eumalacostraca</taxon>
        <taxon>Eucarida</taxon>
        <taxon>Decapoda</taxon>
        <taxon>Pleocyemata</taxon>
        <taxon>Astacidea</taxon>
        <taxon>Nephropoidea</taxon>
        <taxon>Nephropidae</taxon>
        <taxon>Homarus</taxon>
    </lineage>
</organism>
<dbReference type="PANTHER" id="PTHR12349:SF4">
    <property type="entry name" value="ANKYRIN REPEAT AND LEM DOMAIN-CONTAINING PROTEIN 2"/>
    <property type="match status" value="1"/>
</dbReference>
<evidence type="ECO:0000256" key="2">
    <source>
        <dbReference type="ARBA" id="ARBA00023306"/>
    </source>
</evidence>
<keyword evidence="2" id="KW-0131">Cell cycle</keyword>
<dbReference type="EMBL" id="JAHLQT010033114">
    <property type="protein sequence ID" value="KAG7159625.1"/>
    <property type="molecule type" value="Genomic_DNA"/>
</dbReference>
<evidence type="ECO:0000313" key="5">
    <source>
        <dbReference type="Proteomes" id="UP000747542"/>
    </source>
</evidence>
<reference evidence="4" key="1">
    <citation type="journal article" date="2021" name="Sci. Adv.">
        <title>The American lobster genome reveals insights on longevity, neural, and immune adaptations.</title>
        <authorList>
            <person name="Polinski J.M."/>
            <person name="Zimin A.V."/>
            <person name="Clark K.F."/>
            <person name="Kohn A.B."/>
            <person name="Sadowski N."/>
            <person name="Timp W."/>
            <person name="Ptitsyn A."/>
            <person name="Khanna P."/>
            <person name="Romanova D.Y."/>
            <person name="Williams P."/>
            <person name="Greenwood S.J."/>
            <person name="Moroz L.L."/>
            <person name="Walt D.R."/>
            <person name="Bodnar A.G."/>
        </authorList>
    </citation>
    <scope>NUCLEOTIDE SEQUENCE</scope>
    <source>
        <strain evidence="4">GMGI-L3</strain>
    </source>
</reference>